<comment type="caution">
    <text evidence="5">The sequence shown here is derived from an EMBL/GenBank/DDBJ whole genome shotgun (WGS) entry which is preliminary data.</text>
</comment>
<feature type="transmembrane region" description="Helical" evidence="4">
    <location>
        <begin position="40"/>
        <end position="59"/>
    </location>
</feature>
<evidence type="ECO:0000256" key="4">
    <source>
        <dbReference type="SAM" id="Phobius"/>
    </source>
</evidence>
<feature type="transmembrane region" description="Helical" evidence="4">
    <location>
        <begin position="271"/>
        <end position="291"/>
    </location>
</feature>
<dbReference type="PANTHER" id="PTHR23528">
    <property type="match status" value="1"/>
</dbReference>
<feature type="transmembrane region" description="Helical" evidence="4">
    <location>
        <begin position="203"/>
        <end position="225"/>
    </location>
</feature>
<dbReference type="PANTHER" id="PTHR23528:SF1">
    <property type="entry name" value="MAJOR FACILITATOR SUPERFAMILY (MFS) PROFILE DOMAIN-CONTAINING PROTEIN"/>
    <property type="match status" value="1"/>
</dbReference>
<protein>
    <recommendedName>
        <fullName evidence="7">MFS transporter</fullName>
    </recommendedName>
</protein>
<reference evidence="5 6" key="1">
    <citation type="submission" date="2015-10" db="EMBL/GenBank/DDBJ databases">
        <title>Metagenome-Assembled Genomes uncover a global brackish microbiome.</title>
        <authorList>
            <person name="Hugerth L.W."/>
            <person name="Larsson J."/>
            <person name="Alneberg J."/>
            <person name="Lindh M.V."/>
            <person name="Legrand C."/>
            <person name="Pinhassi J."/>
            <person name="Andersson A.F."/>
        </authorList>
    </citation>
    <scope>NUCLEOTIDE SEQUENCE [LARGE SCALE GENOMIC DNA]</scope>
    <source>
        <strain evidence="5">BACL9 MAG-120820-bin42</strain>
    </source>
</reference>
<evidence type="ECO:0008006" key="7">
    <source>
        <dbReference type="Google" id="ProtNLM"/>
    </source>
</evidence>
<feature type="transmembrane region" description="Helical" evidence="4">
    <location>
        <begin position="331"/>
        <end position="354"/>
    </location>
</feature>
<keyword evidence="2 4" id="KW-1133">Transmembrane helix</keyword>
<accession>A0A0R2X3Y9</accession>
<feature type="transmembrane region" description="Helical" evidence="4">
    <location>
        <begin position="297"/>
        <end position="319"/>
    </location>
</feature>
<keyword evidence="3 4" id="KW-0472">Membrane</keyword>
<dbReference type="AlphaFoldDB" id="A0A0R2X3Y9"/>
<name>A0A0R2X3Y9_9BACT</name>
<organism evidence="5 6">
    <name type="scientific">Verrucomicrobia subdivision 6 bacterium BACL9 MAG-120820-bin42</name>
    <dbReference type="NCBI Taxonomy" id="1655634"/>
    <lineage>
        <taxon>Bacteria</taxon>
        <taxon>Pseudomonadati</taxon>
        <taxon>Verrucomicrobiota</taxon>
        <taxon>Verrucomicrobiia</taxon>
        <taxon>Verrucomicrobiales</taxon>
        <taxon>Verrucomicrobia subdivision 6</taxon>
    </lineage>
</organism>
<dbReference type="Gene3D" id="1.20.1250.20">
    <property type="entry name" value="MFS general substrate transporter like domains"/>
    <property type="match status" value="1"/>
</dbReference>
<sequence>SDTLIGFLSGSLPAVLGILLNPLIGVQSDRHRGKMGRRRPFLFAATPLVVVALVGLGLAKPIATILAGWTGATSVASLQIGWIGGCMVIFIVANTYIMQVYQFLFVDVIPAEVMGKFVGCYRAVGALGAFVFHRFMFGKAETHTEWIYIISALLYAVSFFLLVWKVEEGTYPPPPPKTPFPAMAKAYFTECFSKVFYLKTYSLAFCFWSAIVPLWTFLVFFGTMPGQDLGYAPTLGLSLDAFGKVRGWCSLIQVPVFFLVGPLVDRFHPLRIGMVGMMLSSLTFFANFFLVRDQASFTFWLILNFVAQAVYMGAYLAILPRLLPRTKYGQFFTANQIFGFLGVAVAPVLAGWLLETVKDYRYIYVW</sequence>
<dbReference type="Pfam" id="PF07690">
    <property type="entry name" value="MFS_1"/>
    <property type="match status" value="1"/>
</dbReference>
<evidence type="ECO:0000256" key="1">
    <source>
        <dbReference type="ARBA" id="ARBA00022692"/>
    </source>
</evidence>
<dbReference type="GO" id="GO:0022857">
    <property type="term" value="F:transmembrane transporter activity"/>
    <property type="evidence" value="ECO:0007669"/>
    <property type="project" value="InterPro"/>
</dbReference>
<feature type="transmembrane region" description="Helical" evidence="4">
    <location>
        <begin position="79"/>
        <end position="101"/>
    </location>
</feature>
<evidence type="ECO:0000313" key="5">
    <source>
        <dbReference type="EMBL" id="KRP30854.1"/>
    </source>
</evidence>
<gene>
    <name evidence="5" type="ORF">ABS32_08230</name>
</gene>
<evidence type="ECO:0000313" key="6">
    <source>
        <dbReference type="Proteomes" id="UP000051557"/>
    </source>
</evidence>
<feature type="non-terminal residue" evidence="5">
    <location>
        <position position="366"/>
    </location>
</feature>
<feature type="transmembrane region" description="Helical" evidence="4">
    <location>
        <begin position="113"/>
        <end position="134"/>
    </location>
</feature>
<evidence type="ECO:0000256" key="3">
    <source>
        <dbReference type="ARBA" id="ARBA00023136"/>
    </source>
</evidence>
<dbReference type="Proteomes" id="UP000051557">
    <property type="component" value="Unassembled WGS sequence"/>
</dbReference>
<dbReference type="SUPFAM" id="SSF103473">
    <property type="entry name" value="MFS general substrate transporter"/>
    <property type="match status" value="1"/>
</dbReference>
<dbReference type="InterPro" id="IPR036259">
    <property type="entry name" value="MFS_trans_sf"/>
</dbReference>
<keyword evidence="1 4" id="KW-0812">Transmembrane</keyword>
<feature type="transmembrane region" description="Helical" evidence="4">
    <location>
        <begin position="6"/>
        <end position="28"/>
    </location>
</feature>
<dbReference type="EMBL" id="LIDM01000446">
    <property type="protein sequence ID" value="KRP30854.1"/>
    <property type="molecule type" value="Genomic_DNA"/>
</dbReference>
<feature type="non-terminal residue" evidence="5">
    <location>
        <position position="1"/>
    </location>
</feature>
<evidence type="ECO:0000256" key="2">
    <source>
        <dbReference type="ARBA" id="ARBA00022989"/>
    </source>
</evidence>
<feature type="transmembrane region" description="Helical" evidence="4">
    <location>
        <begin position="146"/>
        <end position="164"/>
    </location>
</feature>
<proteinExistence type="predicted"/>
<dbReference type="InterPro" id="IPR011701">
    <property type="entry name" value="MFS"/>
</dbReference>